<accession>A0A7I7YBZ0</accession>
<evidence type="ECO:0000313" key="3">
    <source>
        <dbReference type="Proteomes" id="UP000467385"/>
    </source>
</evidence>
<evidence type="ECO:0000256" key="1">
    <source>
        <dbReference type="SAM" id="MobiDB-lite"/>
    </source>
</evidence>
<dbReference type="Proteomes" id="UP000467385">
    <property type="component" value="Chromosome"/>
</dbReference>
<organism evidence="2 3">
    <name type="scientific">Mycobacterium conspicuum</name>
    <dbReference type="NCBI Taxonomy" id="44010"/>
    <lineage>
        <taxon>Bacteria</taxon>
        <taxon>Bacillati</taxon>
        <taxon>Actinomycetota</taxon>
        <taxon>Actinomycetes</taxon>
        <taxon>Mycobacteriales</taxon>
        <taxon>Mycobacteriaceae</taxon>
        <taxon>Mycobacterium</taxon>
    </lineage>
</organism>
<dbReference type="AlphaFoldDB" id="A0A7I7YBZ0"/>
<name>A0A7I7YBZ0_9MYCO</name>
<dbReference type="EMBL" id="AP022613">
    <property type="protein sequence ID" value="BBZ39077.1"/>
    <property type="molecule type" value="Genomic_DNA"/>
</dbReference>
<proteinExistence type="predicted"/>
<feature type="compositionally biased region" description="Low complexity" evidence="1">
    <location>
        <begin position="8"/>
        <end position="22"/>
    </location>
</feature>
<keyword evidence="3" id="KW-1185">Reference proteome</keyword>
<evidence type="ECO:0000313" key="2">
    <source>
        <dbReference type="EMBL" id="BBZ39077.1"/>
    </source>
</evidence>
<gene>
    <name evidence="2" type="ORF">MCNS_21400</name>
</gene>
<feature type="region of interest" description="Disordered" evidence="1">
    <location>
        <begin position="1"/>
        <end position="22"/>
    </location>
</feature>
<reference evidence="2 3" key="1">
    <citation type="journal article" date="2019" name="Emerg. Microbes Infect.">
        <title>Comprehensive subspecies identification of 175 nontuberculous mycobacteria species based on 7547 genomic profiles.</title>
        <authorList>
            <person name="Matsumoto Y."/>
            <person name="Kinjo T."/>
            <person name="Motooka D."/>
            <person name="Nabeya D."/>
            <person name="Jung N."/>
            <person name="Uechi K."/>
            <person name="Horii T."/>
            <person name="Iida T."/>
            <person name="Fujita J."/>
            <person name="Nakamura S."/>
        </authorList>
    </citation>
    <scope>NUCLEOTIDE SEQUENCE [LARGE SCALE GENOMIC DNA]</scope>
    <source>
        <strain evidence="2 3">JCM 14738</strain>
    </source>
</reference>
<sequence>MRWVKPGSNLAMSPASPASSVSLSVTRLPNGFAAALDAPQCGVDVFDGNQRARAAG</sequence>
<protein>
    <submittedName>
        <fullName evidence="2">Uncharacterized protein</fullName>
    </submittedName>
</protein>